<dbReference type="EMBL" id="JADGMS010000001">
    <property type="protein sequence ID" value="KAF9689445.1"/>
    <property type="molecule type" value="Genomic_DNA"/>
</dbReference>
<evidence type="ECO:0000313" key="4">
    <source>
        <dbReference type="Proteomes" id="UP000657918"/>
    </source>
</evidence>
<evidence type="ECO:0000256" key="1">
    <source>
        <dbReference type="SAM" id="MobiDB-lite"/>
    </source>
</evidence>
<protein>
    <submittedName>
        <fullName evidence="3">Uncharacterized protein</fullName>
    </submittedName>
</protein>
<feature type="transmembrane region" description="Helical" evidence="2">
    <location>
        <begin position="127"/>
        <end position="145"/>
    </location>
</feature>
<comment type="caution">
    <text evidence="3">The sequence shown here is derived from an EMBL/GenBank/DDBJ whole genome shotgun (WGS) entry which is preliminary data.</text>
</comment>
<keyword evidence="2" id="KW-0812">Transmembrane</keyword>
<sequence>MFLNLTSRLSKKQIRIIADFQFNTLRLVSLQFTLGTKIILPTGIKIDGPTPVAHVSNRPPPLLKTLPSPLLSNRRSSSHHNPSSHFIPSSHRPPSPRLPWHQSPFSSITQSILVSPSDAQSLTSSSSFFTGLLVVSAILLLILVAEADFDGQRVSEGGCRSSAGGFWRSSRFSLVKGNYEGMMVVTD</sequence>
<organism evidence="3 4">
    <name type="scientific">Salix dunnii</name>
    <dbReference type="NCBI Taxonomy" id="1413687"/>
    <lineage>
        <taxon>Eukaryota</taxon>
        <taxon>Viridiplantae</taxon>
        <taxon>Streptophyta</taxon>
        <taxon>Embryophyta</taxon>
        <taxon>Tracheophyta</taxon>
        <taxon>Spermatophyta</taxon>
        <taxon>Magnoliopsida</taxon>
        <taxon>eudicotyledons</taxon>
        <taxon>Gunneridae</taxon>
        <taxon>Pentapetalae</taxon>
        <taxon>rosids</taxon>
        <taxon>fabids</taxon>
        <taxon>Malpighiales</taxon>
        <taxon>Salicaceae</taxon>
        <taxon>Saliceae</taxon>
        <taxon>Salix</taxon>
    </lineage>
</organism>
<accession>A0A835TJR2</accession>
<keyword evidence="4" id="KW-1185">Reference proteome</keyword>
<dbReference type="AlphaFoldDB" id="A0A835TJR2"/>
<reference evidence="3 4" key="1">
    <citation type="submission" date="2020-10" db="EMBL/GenBank/DDBJ databases">
        <title>Plant Genome Project.</title>
        <authorList>
            <person name="Zhang R.-G."/>
        </authorList>
    </citation>
    <scope>NUCLEOTIDE SEQUENCE [LARGE SCALE GENOMIC DNA]</scope>
    <source>
        <strain evidence="3">FAFU-HL-1</strain>
        <tissue evidence="3">Leaf</tissue>
    </source>
</reference>
<feature type="region of interest" description="Disordered" evidence="1">
    <location>
        <begin position="66"/>
        <end position="100"/>
    </location>
</feature>
<dbReference type="Proteomes" id="UP000657918">
    <property type="component" value="Unassembled WGS sequence"/>
</dbReference>
<proteinExistence type="predicted"/>
<keyword evidence="2" id="KW-1133">Transmembrane helix</keyword>
<gene>
    <name evidence="3" type="ORF">SADUNF_Sadunf01G0093000</name>
</gene>
<name>A0A835TJR2_9ROSI</name>
<keyword evidence="2" id="KW-0472">Membrane</keyword>
<evidence type="ECO:0000313" key="3">
    <source>
        <dbReference type="EMBL" id="KAF9689445.1"/>
    </source>
</evidence>
<feature type="compositionally biased region" description="Low complexity" evidence="1">
    <location>
        <begin position="66"/>
        <end position="90"/>
    </location>
</feature>
<evidence type="ECO:0000256" key="2">
    <source>
        <dbReference type="SAM" id="Phobius"/>
    </source>
</evidence>